<dbReference type="AlphaFoldDB" id="A0A1N7H1I2"/>
<evidence type="ECO:0000256" key="5">
    <source>
        <dbReference type="ARBA" id="ARBA00023136"/>
    </source>
</evidence>
<evidence type="ECO:0000313" key="10">
    <source>
        <dbReference type="Proteomes" id="UP000186218"/>
    </source>
</evidence>
<feature type="transmembrane region" description="Helical" evidence="7">
    <location>
        <begin position="98"/>
        <end position="117"/>
    </location>
</feature>
<gene>
    <name evidence="9" type="ORF">SAMN05445060_3365</name>
</gene>
<dbReference type="Gene3D" id="1.20.1250.20">
    <property type="entry name" value="MFS general substrate transporter like domains"/>
    <property type="match status" value="1"/>
</dbReference>
<keyword evidence="5 7" id="KW-0472">Membrane</keyword>
<keyword evidence="10" id="KW-1185">Reference proteome</keyword>
<feature type="transmembrane region" description="Helical" evidence="7">
    <location>
        <begin position="157"/>
        <end position="178"/>
    </location>
</feature>
<name>A0A1N7H1I2_9NOCA</name>
<feature type="domain" description="Major facilitator superfamily (MFS) profile" evidence="8">
    <location>
        <begin position="31"/>
        <end position="498"/>
    </location>
</feature>
<dbReference type="PANTHER" id="PTHR42718">
    <property type="entry name" value="MAJOR FACILITATOR SUPERFAMILY MULTIDRUG TRANSPORTER MFSC"/>
    <property type="match status" value="1"/>
</dbReference>
<evidence type="ECO:0000313" key="9">
    <source>
        <dbReference type="EMBL" id="SIS18676.1"/>
    </source>
</evidence>
<evidence type="ECO:0000259" key="8">
    <source>
        <dbReference type="PROSITE" id="PS50850"/>
    </source>
</evidence>
<keyword evidence="4 7" id="KW-1133">Transmembrane helix</keyword>
<feature type="transmembrane region" description="Helical" evidence="7">
    <location>
        <begin position="216"/>
        <end position="236"/>
    </location>
</feature>
<dbReference type="PROSITE" id="PS50850">
    <property type="entry name" value="MFS"/>
    <property type="match status" value="1"/>
</dbReference>
<feature type="transmembrane region" description="Helical" evidence="7">
    <location>
        <begin position="279"/>
        <end position="303"/>
    </location>
</feature>
<feature type="transmembrane region" description="Helical" evidence="7">
    <location>
        <begin position="31"/>
        <end position="53"/>
    </location>
</feature>
<dbReference type="InterPro" id="IPR020846">
    <property type="entry name" value="MFS_dom"/>
</dbReference>
<feature type="transmembrane region" description="Helical" evidence="7">
    <location>
        <begin position="315"/>
        <end position="337"/>
    </location>
</feature>
<feature type="region of interest" description="Disordered" evidence="6">
    <location>
        <begin position="1"/>
        <end position="25"/>
    </location>
</feature>
<evidence type="ECO:0000256" key="7">
    <source>
        <dbReference type="SAM" id="Phobius"/>
    </source>
</evidence>
<keyword evidence="2" id="KW-0813">Transport</keyword>
<keyword evidence="3 7" id="KW-0812">Transmembrane</keyword>
<feature type="transmembrane region" description="Helical" evidence="7">
    <location>
        <begin position="420"/>
        <end position="437"/>
    </location>
</feature>
<dbReference type="GO" id="GO:0005886">
    <property type="term" value="C:plasma membrane"/>
    <property type="evidence" value="ECO:0007669"/>
    <property type="project" value="UniProtKB-SubCell"/>
</dbReference>
<protein>
    <submittedName>
        <fullName evidence="9">Drug resistance transporter, EmrB/QacA subfamily</fullName>
    </submittedName>
</protein>
<dbReference type="GO" id="GO:0022857">
    <property type="term" value="F:transmembrane transporter activity"/>
    <property type="evidence" value="ECO:0007669"/>
    <property type="project" value="InterPro"/>
</dbReference>
<organism evidence="9 10">
    <name type="scientific">Williamsia sterculiae</name>
    <dbReference type="NCBI Taxonomy" id="1344003"/>
    <lineage>
        <taxon>Bacteria</taxon>
        <taxon>Bacillati</taxon>
        <taxon>Actinomycetota</taxon>
        <taxon>Actinomycetes</taxon>
        <taxon>Mycobacteriales</taxon>
        <taxon>Nocardiaceae</taxon>
        <taxon>Williamsia</taxon>
    </lineage>
</organism>
<dbReference type="Proteomes" id="UP000186218">
    <property type="component" value="Unassembled WGS sequence"/>
</dbReference>
<sequence>MTGSERSTTTRTSSPRPTTDASSTRSRENSVLAVVCACTVLVVGFVASINLAVPELAASGLHPSSTELLWIVDAYVVLFACLVIPAGAAGDRWGRKGALTLGMLVFGVGALLSAIAPDVTVMLVGRVISGVGAAAVLPSGLAVVVHAVGAKRRPRAIAVWAAMSGVGGVVGNVGGGVLLQIGSWRWMFAAVVPAAVLSAGLVASVASRSPRHERKIAPPAVALLTLGTLALLVGVIQGPVDGWTSPTVTDAFAASALMFVCWTVYELRSAEPLLDPRVFRTSAVATACVGMLVVFFGMFGFFFLNASLLQYSREFTALEAGLGIVPMTVPLIVGARAVPRLVHRVGDRIVLGSAFVAISGGLAGVASAIHQPYVVYAAWLVVMGIGMTLALPTLTIAISAALPPRHAGVAGGLQATTRELGSALGVAVMGTILTAGFDHRLAGGTHRTVAQALSASPTMHTAVVDAYTASARTSILTLAAIVTVTGALLLTATALGNRTGSGDAHAR</sequence>
<dbReference type="EMBL" id="FTNT01000011">
    <property type="protein sequence ID" value="SIS18676.1"/>
    <property type="molecule type" value="Genomic_DNA"/>
</dbReference>
<dbReference type="SUPFAM" id="SSF103473">
    <property type="entry name" value="MFS general substrate transporter"/>
    <property type="match status" value="1"/>
</dbReference>
<feature type="transmembrane region" description="Helical" evidence="7">
    <location>
        <begin position="123"/>
        <end position="145"/>
    </location>
</feature>
<dbReference type="CDD" id="cd17321">
    <property type="entry name" value="MFS_MMR_MDR_like"/>
    <property type="match status" value="1"/>
</dbReference>
<evidence type="ECO:0000256" key="2">
    <source>
        <dbReference type="ARBA" id="ARBA00022448"/>
    </source>
</evidence>
<feature type="transmembrane region" description="Helical" evidence="7">
    <location>
        <begin position="376"/>
        <end position="399"/>
    </location>
</feature>
<feature type="transmembrane region" description="Helical" evidence="7">
    <location>
        <begin position="184"/>
        <end position="204"/>
    </location>
</feature>
<feature type="transmembrane region" description="Helical" evidence="7">
    <location>
        <begin position="475"/>
        <end position="497"/>
    </location>
</feature>
<evidence type="ECO:0000256" key="6">
    <source>
        <dbReference type="SAM" id="MobiDB-lite"/>
    </source>
</evidence>
<dbReference type="InterPro" id="IPR036259">
    <property type="entry name" value="MFS_trans_sf"/>
</dbReference>
<evidence type="ECO:0000256" key="1">
    <source>
        <dbReference type="ARBA" id="ARBA00004651"/>
    </source>
</evidence>
<reference evidence="9 10" key="1">
    <citation type="submission" date="2017-01" db="EMBL/GenBank/DDBJ databases">
        <authorList>
            <person name="Mah S.A."/>
            <person name="Swanson W.J."/>
            <person name="Moy G.W."/>
            <person name="Vacquier V.D."/>
        </authorList>
    </citation>
    <scope>NUCLEOTIDE SEQUENCE [LARGE SCALE GENOMIC DNA]</scope>
    <source>
        <strain evidence="9 10">CPCC 203464</strain>
    </source>
</reference>
<dbReference type="RefSeq" id="WP_083710182.1">
    <property type="nucleotide sequence ID" value="NZ_FTNT01000011.1"/>
</dbReference>
<dbReference type="STRING" id="1344003.SAMN05445060_3365"/>
<dbReference type="PANTHER" id="PTHR42718:SF9">
    <property type="entry name" value="MAJOR FACILITATOR SUPERFAMILY MULTIDRUG TRANSPORTER MFSC"/>
    <property type="match status" value="1"/>
</dbReference>
<feature type="transmembrane region" description="Helical" evidence="7">
    <location>
        <begin position="349"/>
        <end position="370"/>
    </location>
</feature>
<feature type="transmembrane region" description="Helical" evidence="7">
    <location>
        <begin position="68"/>
        <end position="86"/>
    </location>
</feature>
<proteinExistence type="predicted"/>
<dbReference type="Pfam" id="PF07690">
    <property type="entry name" value="MFS_1"/>
    <property type="match status" value="1"/>
</dbReference>
<accession>A0A1N7H1I2</accession>
<feature type="compositionally biased region" description="Low complexity" evidence="6">
    <location>
        <begin position="1"/>
        <end position="24"/>
    </location>
</feature>
<evidence type="ECO:0000256" key="3">
    <source>
        <dbReference type="ARBA" id="ARBA00022692"/>
    </source>
</evidence>
<comment type="subcellular location">
    <subcellularLocation>
        <location evidence="1">Cell membrane</location>
        <topology evidence="1">Multi-pass membrane protein</topology>
    </subcellularLocation>
</comment>
<dbReference type="OrthoDB" id="9781469at2"/>
<dbReference type="InterPro" id="IPR011701">
    <property type="entry name" value="MFS"/>
</dbReference>
<evidence type="ECO:0000256" key="4">
    <source>
        <dbReference type="ARBA" id="ARBA00022989"/>
    </source>
</evidence>